<keyword evidence="6" id="KW-0735">Signal-anchor</keyword>
<accession>A0A2G7G1H7</accession>
<keyword evidence="8" id="KW-0560">Oxidoreductase</keyword>
<dbReference type="SUPFAM" id="SSF51735">
    <property type="entry name" value="NAD(P)-binding Rossmann-fold domains"/>
    <property type="match status" value="1"/>
</dbReference>
<dbReference type="GO" id="GO:0016757">
    <property type="term" value="F:glycosyltransferase activity"/>
    <property type="evidence" value="ECO:0007669"/>
    <property type="project" value="UniProtKB-KW"/>
</dbReference>
<organism evidence="12 13">
    <name type="scientific">Aspergillus arachidicola</name>
    <dbReference type="NCBI Taxonomy" id="656916"/>
    <lineage>
        <taxon>Eukaryota</taxon>
        <taxon>Fungi</taxon>
        <taxon>Dikarya</taxon>
        <taxon>Ascomycota</taxon>
        <taxon>Pezizomycotina</taxon>
        <taxon>Eurotiomycetes</taxon>
        <taxon>Eurotiomycetidae</taxon>
        <taxon>Eurotiales</taxon>
        <taxon>Aspergillaceae</taxon>
        <taxon>Aspergillus</taxon>
        <taxon>Aspergillus subgen. Circumdati</taxon>
    </lineage>
</organism>
<protein>
    <submittedName>
        <fullName evidence="12">Isoflavone reductase family protein</fullName>
    </submittedName>
</protein>
<dbReference type="InterPro" id="IPR008030">
    <property type="entry name" value="NmrA-like"/>
</dbReference>
<dbReference type="Proteomes" id="UP000231358">
    <property type="component" value="Unassembled WGS sequence"/>
</dbReference>
<evidence type="ECO:0000256" key="6">
    <source>
        <dbReference type="ARBA" id="ARBA00022968"/>
    </source>
</evidence>
<evidence type="ECO:0000259" key="11">
    <source>
        <dbReference type="Pfam" id="PF05368"/>
    </source>
</evidence>
<keyword evidence="4" id="KW-0812">Transmembrane</keyword>
<feature type="domain" description="NmrA-like" evidence="11">
    <location>
        <begin position="453"/>
        <end position="762"/>
    </location>
</feature>
<dbReference type="InterPro" id="IPR036291">
    <property type="entry name" value="NAD(P)-bd_dom_sf"/>
</dbReference>
<sequence>MKLWRQRASRPVRVLLYLLALVLLLWIVLPYDHPIRLSARFNVTAFSTAFTSYLGGRWWFSERSTFPVVLSDDVAVLMKSGFGTKDRIAAWLEAHEHDKFNNLLLVGDFATPSGQLFDYNGRRLPVSDLVAWMLEKGYLSAELAHPRLMKHSNLSAAISNGDVEIAKELSKSFGWELDALKFISGLELCYDQMPDKKWYIMADDDTYLMQPALKLLLEHLDPEVPLYVGNAVGDYKGRFAHGGSSVILSQAAMRLLFSHREVVTSAHLESLEETWGDKLLATTLLKLGIYLDERYVIFFNGGPPRAIRVTEDRLCAPIISFHSLTPSEMINVGRRFQHTDEVLLWIDLWDIYGAPSLDSPILESGRKNWDHVGGLDESTMTVNDVPTAPRCIQICQNYSKSCLAWTWESDKQLCHISNWMVPGEQAEGKTSGINVPRAKHLVTFRINPFNIMSQRVLLLGATGQTGNSILNGLLEHGGYHFAAQEVAALIRPSSAETPKVKAVAERGVKIIAADITGPVDKLANILRDFDVVISAIDALSMHAQENLVTAAKQAGVKRFVPCAFITVCPPGGVFRLRDEKEAIYQHIRKLHLPYTIIDVGFWHQVSFPTVPSGRVDYASMYTPNTTIHAGGNAPNLLTDLRDIGPFVARIIADPRTLNRSVYTWSDVLTQNEIFDMMEEVSGEKIERTYVSAETIETAIATSKETLEKEPENIPTRLALNMLQYILSKAIRGDNRPEYAKYLGYLDARELYPDFEPRSFRSYLKEVLDGKVEKVYKDNEGVEQLMKWFFESGLPL</sequence>
<keyword evidence="3" id="KW-0808">Transferase</keyword>
<dbReference type="AlphaFoldDB" id="A0A2G7G1H7"/>
<dbReference type="Gene3D" id="3.50.4.10">
    <property type="entry name" value="Hepatocyte Growth Factor"/>
    <property type="match status" value="1"/>
</dbReference>
<evidence type="ECO:0000313" key="13">
    <source>
        <dbReference type="Proteomes" id="UP000231358"/>
    </source>
</evidence>
<proteinExistence type="predicted"/>
<dbReference type="Gene3D" id="3.40.50.720">
    <property type="entry name" value="NAD(P)-binding Rossmann-like Domain"/>
    <property type="match status" value="1"/>
</dbReference>
<dbReference type="CDD" id="cd05259">
    <property type="entry name" value="PCBER_SDR_a"/>
    <property type="match status" value="1"/>
</dbReference>
<evidence type="ECO:0000256" key="9">
    <source>
        <dbReference type="ARBA" id="ARBA00023136"/>
    </source>
</evidence>
<keyword evidence="9" id="KW-0472">Membrane</keyword>
<dbReference type="STRING" id="656916.A0A2G7G1H7"/>
<evidence type="ECO:0000256" key="7">
    <source>
        <dbReference type="ARBA" id="ARBA00022989"/>
    </source>
</evidence>
<dbReference type="EMBL" id="NEXV01000241">
    <property type="protein sequence ID" value="PIG86687.1"/>
    <property type="molecule type" value="Genomic_DNA"/>
</dbReference>
<dbReference type="Pfam" id="PF02434">
    <property type="entry name" value="Fringe"/>
    <property type="match status" value="1"/>
</dbReference>
<evidence type="ECO:0000256" key="2">
    <source>
        <dbReference type="ARBA" id="ARBA00022676"/>
    </source>
</evidence>
<name>A0A2G7G1H7_9EURO</name>
<keyword evidence="5" id="KW-0521">NADP</keyword>
<feature type="domain" description="Fringe-like glycosyltransferase" evidence="10">
    <location>
        <begin position="194"/>
        <end position="253"/>
    </location>
</feature>
<gene>
    <name evidence="12" type="ORF">AARAC_005388</name>
</gene>
<dbReference type="PANTHER" id="PTHR47706">
    <property type="entry name" value="NMRA-LIKE FAMILY PROTEIN"/>
    <property type="match status" value="1"/>
</dbReference>
<evidence type="ECO:0000256" key="5">
    <source>
        <dbReference type="ARBA" id="ARBA00022857"/>
    </source>
</evidence>
<evidence type="ECO:0000256" key="4">
    <source>
        <dbReference type="ARBA" id="ARBA00022692"/>
    </source>
</evidence>
<evidence type="ECO:0000313" key="12">
    <source>
        <dbReference type="EMBL" id="PIG86687.1"/>
    </source>
</evidence>
<evidence type="ECO:0000256" key="1">
    <source>
        <dbReference type="ARBA" id="ARBA00004606"/>
    </source>
</evidence>
<dbReference type="InterPro" id="IPR003378">
    <property type="entry name" value="Fringe-like_glycosylTrfase"/>
</dbReference>
<comment type="subcellular location">
    <subcellularLocation>
        <location evidence="1">Membrane</location>
        <topology evidence="1">Single-pass type II membrane protein</topology>
    </subcellularLocation>
</comment>
<keyword evidence="13" id="KW-1185">Reference proteome</keyword>
<dbReference type="PANTHER" id="PTHR47706:SF6">
    <property type="entry name" value="NMRA-LIKE FAMILY PROTEIN (AFU_ORTHOLOGUE AFUA_6G00280)"/>
    <property type="match status" value="1"/>
</dbReference>
<evidence type="ECO:0000256" key="3">
    <source>
        <dbReference type="ARBA" id="ARBA00022679"/>
    </source>
</evidence>
<dbReference type="InterPro" id="IPR051609">
    <property type="entry name" value="NmrA/Isoflavone_reductase-like"/>
</dbReference>
<dbReference type="GO" id="GO:0016020">
    <property type="term" value="C:membrane"/>
    <property type="evidence" value="ECO:0007669"/>
    <property type="project" value="UniProtKB-SubCell"/>
</dbReference>
<dbReference type="InterPro" id="IPR045312">
    <property type="entry name" value="PCBER-like"/>
</dbReference>
<comment type="caution">
    <text evidence="12">The sequence shown here is derived from an EMBL/GenBank/DDBJ whole genome shotgun (WGS) entry which is preliminary data.</text>
</comment>
<dbReference type="Pfam" id="PF05368">
    <property type="entry name" value="NmrA"/>
    <property type="match status" value="1"/>
</dbReference>
<dbReference type="GO" id="GO:0016491">
    <property type="term" value="F:oxidoreductase activity"/>
    <property type="evidence" value="ECO:0007669"/>
    <property type="project" value="UniProtKB-KW"/>
</dbReference>
<keyword evidence="2" id="KW-0328">Glycosyltransferase</keyword>
<dbReference type="Gene3D" id="3.90.25.10">
    <property type="entry name" value="UDP-galactose 4-epimerase, domain 1"/>
    <property type="match status" value="1"/>
</dbReference>
<keyword evidence="7" id="KW-1133">Transmembrane helix</keyword>
<evidence type="ECO:0000259" key="10">
    <source>
        <dbReference type="Pfam" id="PF02434"/>
    </source>
</evidence>
<reference evidence="12 13" key="1">
    <citation type="submission" date="2017-05" db="EMBL/GenBank/DDBJ databases">
        <title>Genome sequence for an aflatoxigenic pathogen of Argentinian peanut, Aspergillus arachidicola.</title>
        <authorList>
            <person name="Moore G."/>
            <person name="Beltz S.B."/>
            <person name="Mack B.M."/>
        </authorList>
    </citation>
    <scope>NUCLEOTIDE SEQUENCE [LARGE SCALE GENOMIC DNA]</scope>
    <source>
        <strain evidence="12 13">CBS 117610</strain>
    </source>
</reference>
<evidence type="ECO:0000256" key="8">
    <source>
        <dbReference type="ARBA" id="ARBA00023002"/>
    </source>
</evidence>
<dbReference type="Gene3D" id="3.90.550.50">
    <property type="match status" value="1"/>
</dbReference>